<dbReference type="GO" id="GO:0003700">
    <property type="term" value="F:DNA-binding transcription factor activity"/>
    <property type="evidence" value="ECO:0007669"/>
    <property type="project" value="InterPro"/>
</dbReference>
<dbReference type="PROSITE" id="PS01124">
    <property type="entry name" value="HTH_ARAC_FAMILY_2"/>
    <property type="match status" value="1"/>
</dbReference>
<dbReference type="RefSeq" id="WP_183939065.1">
    <property type="nucleotide sequence ID" value="NZ_BAABBG010000001.1"/>
</dbReference>
<dbReference type="Proteomes" id="UP000581447">
    <property type="component" value="Unassembled WGS sequence"/>
</dbReference>
<comment type="caution">
    <text evidence="2">The sequence shown here is derived from an EMBL/GenBank/DDBJ whole genome shotgun (WGS) entry which is preliminary data.</text>
</comment>
<dbReference type="GO" id="GO:0043565">
    <property type="term" value="F:sequence-specific DNA binding"/>
    <property type="evidence" value="ECO:0007669"/>
    <property type="project" value="InterPro"/>
</dbReference>
<dbReference type="Gene3D" id="1.10.10.60">
    <property type="entry name" value="Homeodomain-like"/>
    <property type="match status" value="1"/>
</dbReference>
<accession>A0A840AWE6</accession>
<dbReference type="AlphaFoldDB" id="A0A840AWE6"/>
<dbReference type="EMBL" id="JACIEA010000001">
    <property type="protein sequence ID" value="MBB3941893.1"/>
    <property type="molecule type" value="Genomic_DNA"/>
</dbReference>
<feature type="domain" description="HTH araC/xylS-type" evidence="1">
    <location>
        <begin position="160"/>
        <end position="261"/>
    </location>
</feature>
<gene>
    <name evidence="2" type="ORF">GGR91_000115</name>
</gene>
<evidence type="ECO:0000259" key="1">
    <source>
        <dbReference type="PROSITE" id="PS01124"/>
    </source>
</evidence>
<organism evidence="2 3">
    <name type="scientific">Sphingorhabdus rigui</name>
    <dbReference type="NCBI Taxonomy" id="1282858"/>
    <lineage>
        <taxon>Bacteria</taxon>
        <taxon>Pseudomonadati</taxon>
        <taxon>Pseudomonadota</taxon>
        <taxon>Alphaproteobacteria</taxon>
        <taxon>Sphingomonadales</taxon>
        <taxon>Sphingomonadaceae</taxon>
        <taxon>Sphingorhabdus</taxon>
    </lineage>
</organism>
<evidence type="ECO:0000313" key="2">
    <source>
        <dbReference type="EMBL" id="MBB3941893.1"/>
    </source>
</evidence>
<reference evidence="2 3" key="1">
    <citation type="submission" date="2020-08" db="EMBL/GenBank/DDBJ databases">
        <title>Genomic Encyclopedia of Type Strains, Phase IV (KMG-IV): sequencing the most valuable type-strain genomes for metagenomic binning, comparative biology and taxonomic classification.</title>
        <authorList>
            <person name="Goeker M."/>
        </authorList>
    </citation>
    <scope>NUCLEOTIDE SEQUENCE [LARGE SCALE GENOMIC DNA]</scope>
    <source>
        <strain evidence="2 3">DSM 29050</strain>
    </source>
</reference>
<keyword evidence="3" id="KW-1185">Reference proteome</keyword>
<proteinExistence type="predicted"/>
<keyword evidence="2" id="KW-0238">DNA-binding</keyword>
<protein>
    <submittedName>
        <fullName evidence="2">AraC-like DNA-binding protein</fullName>
    </submittedName>
</protein>
<evidence type="ECO:0000313" key="3">
    <source>
        <dbReference type="Proteomes" id="UP000581447"/>
    </source>
</evidence>
<name>A0A840AWE6_9SPHN</name>
<dbReference type="InterPro" id="IPR018060">
    <property type="entry name" value="HTH_AraC"/>
</dbReference>
<sequence length="283" mass="31500">MKFTQFVSPAALAPFVTHVFFFRSEELRLTDQMPATLGQLLFLLKGSANLQIQGEPTVPVHQAAIIGPGLGAAEFTFNGPFYNLGFALSPLGFVALTGQPANQYADRAVPASELFGPEIETLAQAITAGYADGTMRLSQIVDEVTCFLLARLRPIPNSHVQMIKTVNRWVSSDFYPDIDQLYSKIDMSRSTAARLIKRYFGCAPKPLMRKYRALRAATVMVDPTATAEMRSQFESAFYDQPHMIREIRQFAGRTPGMLDSNNAKVMRLWLSKESCRDIESFLG</sequence>